<dbReference type="Proteomes" id="UP000005839">
    <property type="component" value="Unassembled WGS sequence"/>
</dbReference>
<name>A9DFK0_9GAMM</name>
<evidence type="ECO:0000313" key="3">
    <source>
        <dbReference type="Proteomes" id="UP000005839"/>
    </source>
</evidence>
<proteinExistence type="predicted"/>
<keyword evidence="3" id="KW-1185">Reference proteome</keyword>
<evidence type="ECO:0000259" key="1">
    <source>
        <dbReference type="Pfam" id="PF13590"/>
    </source>
</evidence>
<dbReference type="Gene3D" id="3.30.160.670">
    <property type="match status" value="1"/>
</dbReference>
<gene>
    <name evidence="2" type="ORF">KT99_05607</name>
</gene>
<dbReference type="Pfam" id="PF13590">
    <property type="entry name" value="DUF4136"/>
    <property type="match status" value="1"/>
</dbReference>
<sequence>MPSSGIERNLIIKKLICLFLITFLTACVTVDPVETSSTRTTMVTTGDLGFISEKTSRFAWHPSLGNVVADERIDSEKIVRHMRASITQMMESKGYRLVSVDESPDLLIGFGLALESDMSDTEILKKTGLVPGLSTAGIDSDQYEKGSVLVALFKPMQPQPVWRVLAQGFTDFKQSGEQRQQGFDELISLMLRSIPSV</sequence>
<reference evidence="2 3" key="1">
    <citation type="submission" date="2007-10" db="EMBL/GenBank/DDBJ databases">
        <authorList>
            <person name="Yayanos A."/>
            <person name="Ferriera S."/>
            <person name="Johnson J."/>
            <person name="Kravitz S."/>
            <person name="Halpern A."/>
            <person name="Remington K."/>
            <person name="Beeson K."/>
            <person name="Tran B."/>
            <person name="Rogers Y.-H."/>
            <person name="Friedman R."/>
            <person name="Venter J.C."/>
        </authorList>
    </citation>
    <scope>NUCLEOTIDE SEQUENCE [LARGE SCALE GENOMIC DNA]</scope>
    <source>
        <strain evidence="2 3">KT99</strain>
    </source>
</reference>
<protein>
    <recommendedName>
        <fullName evidence="1">DUF4136 domain-containing protein</fullName>
    </recommendedName>
</protein>
<dbReference type="AlphaFoldDB" id="A9DFK0"/>
<organism evidence="2 3">
    <name type="scientific">Shewanella benthica KT99</name>
    <dbReference type="NCBI Taxonomy" id="314608"/>
    <lineage>
        <taxon>Bacteria</taxon>
        <taxon>Pseudomonadati</taxon>
        <taxon>Pseudomonadota</taxon>
        <taxon>Gammaproteobacteria</taxon>
        <taxon>Alteromonadales</taxon>
        <taxon>Shewanellaceae</taxon>
        <taxon>Shewanella</taxon>
    </lineage>
</organism>
<accession>A9DFK0</accession>
<evidence type="ECO:0000313" key="2">
    <source>
        <dbReference type="EMBL" id="EDP99921.1"/>
    </source>
</evidence>
<comment type="caution">
    <text evidence="2">The sequence shown here is derived from an EMBL/GenBank/DDBJ whole genome shotgun (WGS) entry which is preliminary data.</text>
</comment>
<dbReference type="InterPro" id="IPR025411">
    <property type="entry name" value="DUF4136"/>
</dbReference>
<feature type="domain" description="DUF4136" evidence="1">
    <location>
        <begin position="54"/>
        <end position="195"/>
    </location>
</feature>
<dbReference type="EMBL" id="ABIC01000029">
    <property type="protein sequence ID" value="EDP99921.1"/>
    <property type="molecule type" value="Genomic_DNA"/>
</dbReference>